<keyword evidence="3" id="KW-1185">Reference proteome</keyword>
<sequence length="204" mass="22228">MDVRYGIAGISLIALLTGCATSRPVSSGNSRPSTSYGAYSEDLSAVRPTYGPATNRPATTRPTSTSSAPASSSAGPPPAPPRRTEPRRSATPAAPTLNVNRQLDAVLDTLAVQNRSIRYAPGFRIQVYVGTQRQEVDATKALIAQNFPELNPYLSYNQPTYKLKIGDFMRRIDAERYYASIKQLIRSAQLQGDKVDVRRALLIK</sequence>
<name>A0A7L5DN14_9BACT</name>
<organism evidence="2 3">
    <name type="scientific">Spirosoma rhododendri</name>
    <dbReference type="NCBI Taxonomy" id="2728024"/>
    <lineage>
        <taxon>Bacteria</taxon>
        <taxon>Pseudomonadati</taxon>
        <taxon>Bacteroidota</taxon>
        <taxon>Cytophagia</taxon>
        <taxon>Cytophagales</taxon>
        <taxon>Cytophagaceae</taxon>
        <taxon>Spirosoma</taxon>
    </lineage>
</organism>
<proteinExistence type="predicted"/>
<feature type="compositionally biased region" description="Low complexity" evidence="1">
    <location>
        <begin position="52"/>
        <end position="74"/>
    </location>
</feature>
<evidence type="ECO:0000256" key="1">
    <source>
        <dbReference type="SAM" id="MobiDB-lite"/>
    </source>
</evidence>
<dbReference type="AlphaFoldDB" id="A0A7L5DN14"/>
<gene>
    <name evidence="2" type="ORF">HH216_04970</name>
</gene>
<evidence type="ECO:0000313" key="3">
    <source>
        <dbReference type="Proteomes" id="UP000501128"/>
    </source>
</evidence>
<protein>
    <submittedName>
        <fullName evidence="2">SPOR domain-containing protein</fullName>
    </submittedName>
</protein>
<dbReference type="KEGG" id="srho:HH216_04970"/>
<accession>A0A7L5DN14</accession>
<dbReference type="Proteomes" id="UP000501128">
    <property type="component" value="Chromosome"/>
</dbReference>
<feature type="region of interest" description="Disordered" evidence="1">
    <location>
        <begin position="22"/>
        <end position="97"/>
    </location>
</feature>
<reference evidence="2 3" key="1">
    <citation type="submission" date="2020-04" db="EMBL/GenBank/DDBJ databases">
        <title>Genome sequencing of novel species.</title>
        <authorList>
            <person name="Heo J."/>
            <person name="Kim S.-J."/>
            <person name="Kim J.-S."/>
            <person name="Hong S.-B."/>
            <person name="Kwon S.-W."/>
        </authorList>
    </citation>
    <scope>NUCLEOTIDE SEQUENCE [LARGE SCALE GENOMIC DNA]</scope>
    <source>
        <strain evidence="2 3">CJU-R4</strain>
    </source>
</reference>
<dbReference type="RefSeq" id="WP_169549792.1">
    <property type="nucleotide sequence ID" value="NZ_CP051677.1"/>
</dbReference>
<dbReference type="PROSITE" id="PS51257">
    <property type="entry name" value="PROKAR_LIPOPROTEIN"/>
    <property type="match status" value="1"/>
</dbReference>
<feature type="compositionally biased region" description="Polar residues" evidence="1">
    <location>
        <begin position="22"/>
        <end position="37"/>
    </location>
</feature>
<dbReference type="EMBL" id="CP051677">
    <property type="protein sequence ID" value="QJD77848.1"/>
    <property type="molecule type" value="Genomic_DNA"/>
</dbReference>
<evidence type="ECO:0000313" key="2">
    <source>
        <dbReference type="EMBL" id="QJD77848.1"/>
    </source>
</evidence>